<dbReference type="InterPro" id="IPR051418">
    <property type="entry name" value="Spondin/Thrombospondin_T1"/>
</dbReference>
<dbReference type="EMBL" id="JAUJEB010000002">
    <property type="protein sequence ID" value="MDN5213121.1"/>
    <property type="molecule type" value="Genomic_DNA"/>
</dbReference>
<keyword evidence="4" id="KW-1185">Reference proteome</keyword>
<gene>
    <name evidence="3" type="ORF">QQ020_13725</name>
</gene>
<dbReference type="Gene3D" id="2.60.40.2130">
    <property type="entry name" value="F-spondin domain"/>
    <property type="match status" value="1"/>
</dbReference>
<proteinExistence type="predicted"/>
<evidence type="ECO:0000313" key="3">
    <source>
        <dbReference type="EMBL" id="MDN5213121.1"/>
    </source>
</evidence>
<dbReference type="PANTHER" id="PTHR11311:SF15">
    <property type="entry name" value="SPONDIN-2"/>
    <property type="match status" value="1"/>
</dbReference>
<dbReference type="RefSeq" id="WP_346758461.1">
    <property type="nucleotide sequence ID" value="NZ_JAUJEB010000002.1"/>
</dbReference>
<dbReference type="NCBIfam" id="NF038123">
    <property type="entry name" value="NF038123_dom"/>
    <property type="match status" value="1"/>
</dbReference>
<protein>
    <submittedName>
        <fullName evidence="3">Spondin domain-containing protein</fullName>
    </submittedName>
</protein>
<dbReference type="Pfam" id="PF06468">
    <property type="entry name" value="Spond_N"/>
    <property type="match status" value="1"/>
</dbReference>
<dbReference type="Gene3D" id="2.60.40.1220">
    <property type="match status" value="1"/>
</dbReference>
<evidence type="ECO:0000256" key="1">
    <source>
        <dbReference type="ARBA" id="ARBA00022729"/>
    </source>
</evidence>
<sequence>MRYLKILFVLVLLTLTFCGEDDQPKVEEDVDSPGVLQMTPADKAQNVPRDVVIEITFDEPVAHNSVESAFTLSNAGTTIVGNLLYQPLSSKLSFTPSRVLDFNTRYTVALTTDLTDTAGNAIEATHWSFTTVPETVNARYRVTFDATWSAQSHPADFPSNAHFSGLIGMTHAKDTSLFYINTPASLGIKDMAETGAKGNLTTEIQQIIDNGKGEFIISGGGVGSLPGRVSVEFDINISHPLVSITSMIAPSPDWFVAIHNLSLYKDGKWVGELTQVANSYDAGTDHGITFRASNQPTNPADNITALIDPPLGVNNVVAPLGTMTFLRIE</sequence>
<dbReference type="PANTHER" id="PTHR11311">
    <property type="entry name" value="SPONDIN"/>
    <property type="match status" value="1"/>
</dbReference>
<dbReference type="InterPro" id="IPR032812">
    <property type="entry name" value="SbsA_Ig"/>
</dbReference>
<dbReference type="PROSITE" id="PS51020">
    <property type="entry name" value="SPONDIN"/>
    <property type="match status" value="1"/>
</dbReference>
<organism evidence="3 4">
    <name type="scientific">Agaribacillus aureus</name>
    <dbReference type="NCBI Taxonomy" id="3051825"/>
    <lineage>
        <taxon>Bacteria</taxon>
        <taxon>Pseudomonadati</taxon>
        <taxon>Bacteroidota</taxon>
        <taxon>Cytophagia</taxon>
        <taxon>Cytophagales</taxon>
        <taxon>Splendidivirgaceae</taxon>
        <taxon>Agaribacillus</taxon>
    </lineage>
</organism>
<reference evidence="3" key="1">
    <citation type="submission" date="2023-06" db="EMBL/GenBank/DDBJ databases">
        <title>Genomic of Agaribacillus aureum.</title>
        <authorList>
            <person name="Wang G."/>
        </authorList>
    </citation>
    <scope>NUCLEOTIDE SEQUENCE</scope>
    <source>
        <strain evidence="3">BMA12</strain>
    </source>
</reference>
<feature type="domain" description="Spondin" evidence="2">
    <location>
        <begin position="128"/>
        <end position="319"/>
    </location>
</feature>
<name>A0ABT8L7B8_9BACT</name>
<keyword evidence="1" id="KW-0732">Signal</keyword>
<dbReference type="InterPro" id="IPR014755">
    <property type="entry name" value="Cu-Rt/internalin_Ig-like"/>
</dbReference>
<comment type="caution">
    <text evidence="3">The sequence shown here is derived from an EMBL/GenBank/DDBJ whole genome shotgun (WGS) entry which is preliminary data.</text>
</comment>
<accession>A0ABT8L7B8</accession>
<evidence type="ECO:0000313" key="4">
    <source>
        <dbReference type="Proteomes" id="UP001172083"/>
    </source>
</evidence>
<dbReference type="InterPro" id="IPR009465">
    <property type="entry name" value="Spondin_N"/>
</dbReference>
<evidence type="ECO:0000259" key="2">
    <source>
        <dbReference type="PROSITE" id="PS51020"/>
    </source>
</evidence>
<dbReference type="InterPro" id="IPR038678">
    <property type="entry name" value="Spondin_N_sf"/>
</dbReference>
<dbReference type="Pfam" id="PF13205">
    <property type="entry name" value="Big_5"/>
    <property type="match status" value="1"/>
</dbReference>
<dbReference type="Proteomes" id="UP001172083">
    <property type="component" value="Unassembled WGS sequence"/>
</dbReference>